<gene>
    <name evidence="3" type="ORF">BECKH772A_GA0070896_1002821</name>
    <name evidence="4" type="ORF">BECKH772B_GA0070898_1002621</name>
    <name evidence="5" type="ORF">BECKH772C_GA0070978_1002621</name>
</gene>
<keyword evidence="2" id="KW-0378">Hydrolase</keyword>
<keyword evidence="1" id="KW-0732">Signal</keyword>
<dbReference type="EMBL" id="CAADFJ010000026">
    <property type="protein sequence ID" value="VFJ98912.1"/>
    <property type="molecule type" value="Genomic_DNA"/>
</dbReference>
<evidence type="ECO:0000313" key="3">
    <source>
        <dbReference type="EMBL" id="VFJ91204.1"/>
    </source>
</evidence>
<dbReference type="GO" id="GO:0005576">
    <property type="term" value="C:extracellular region"/>
    <property type="evidence" value="ECO:0007669"/>
    <property type="project" value="InterPro"/>
</dbReference>
<evidence type="ECO:0000256" key="1">
    <source>
        <dbReference type="ARBA" id="ARBA00022729"/>
    </source>
</evidence>
<dbReference type="PANTHER" id="PTHR43037">
    <property type="entry name" value="UNNAMED PRODUCT-RELATED"/>
    <property type="match status" value="1"/>
</dbReference>
<organism evidence="5">
    <name type="scientific">Candidatus Kentrum eta</name>
    <dbReference type="NCBI Taxonomy" id="2126337"/>
    <lineage>
        <taxon>Bacteria</taxon>
        <taxon>Pseudomonadati</taxon>
        <taxon>Pseudomonadota</taxon>
        <taxon>Gammaproteobacteria</taxon>
        <taxon>Candidatus Kentrum</taxon>
    </lineage>
</organism>
<name>A0A450V291_9GAMM</name>
<dbReference type="InterPro" id="IPR029058">
    <property type="entry name" value="AB_hydrolase_fold"/>
</dbReference>
<evidence type="ECO:0000313" key="5">
    <source>
        <dbReference type="EMBL" id="VFJ98912.1"/>
    </source>
</evidence>
<proteinExistence type="predicted"/>
<reference evidence="5" key="1">
    <citation type="submission" date="2019-02" db="EMBL/GenBank/DDBJ databases">
        <authorList>
            <person name="Gruber-Vodicka R. H."/>
            <person name="Seah K. B. B."/>
        </authorList>
    </citation>
    <scope>NUCLEOTIDE SEQUENCE</scope>
    <source>
        <strain evidence="5">BECK_SA2B12</strain>
        <strain evidence="3">BECK_SA2B15</strain>
        <strain evidence="4">BECK_SA2B20</strain>
    </source>
</reference>
<dbReference type="InterPro" id="IPR050955">
    <property type="entry name" value="Plant_Biomass_Hydrol_Est"/>
</dbReference>
<dbReference type="EMBL" id="CAADFI010000026">
    <property type="protein sequence ID" value="VFJ92238.1"/>
    <property type="molecule type" value="Genomic_DNA"/>
</dbReference>
<dbReference type="GO" id="GO:0016787">
    <property type="term" value="F:hydrolase activity"/>
    <property type="evidence" value="ECO:0007669"/>
    <property type="project" value="UniProtKB-KW"/>
</dbReference>
<accession>A0A450V291</accession>
<dbReference type="Gene3D" id="3.40.50.1820">
    <property type="entry name" value="alpha/beta hydrolase"/>
    <property type="match status" value="1"/>
</dbReference>
<dbReference type="Pfam" id="PF10503">
    <property type="entry name" value="Esterase_PHB"/>
    <property type="match status" value="1"/>
</dbReference>
<sequence>MSGGLRRYEFSEKLAEMLGESRRDLRFRVTMMVSAGVVKPGPRGRGSPLATPAYGSNLLVGAMAAPQQVHTIEAIRCYWELEPAAIASEMTTPGIILGLSTEHTKIDISTTLPIPFTRLRFGECLTQLLELASSKSTCGGLASELFGIWVSRGYPVAGLQIGVWSKGRRSVITQRFELSEGERPPSWLDPSRNGIADPGLLHTVFLPASKLIEIGMLTTSEKKKNPMLNLGPKIAKFTDLVNLVRQGRYRIQWEKLLLTLIEVQTWANKVGTQDSRLVEITDFGSNPGNLRMFTYVPGHLLPAAPLVVALHGCTQTAAAYDLGTGWSELADRFGFALLLPQQHWTNNPLRCFNWFRPEDTVRDSGEPSSIRQMIEWMSVNHDLDRRCVYVTGLSSGAAMTSVMLAAYPDVFAGGAIVSGVPYHSANGLQEAFESIFMGVCRSGSDWGDRIRAASSHQGPWPGVSVWHGDEDTSVAPVNAEESIKQWADVHGLPLNPSIENEIDGYPHRVWQGPRGENLLESYTIVGMSHGQPLDMSGGEYSCGTVGPFFNDVGISSTYRIAEFWNLPETLSKRQSRTKSQEVTIMGQTGERTFNVVPVLNPTPSDTNTSSEQTNIVEEVSADSAGVEGGNPKSGGIPLGIDVQKIITKSFEMAGLLKQSEDNPTGSGSVGKSAPLGIDIQGIISESLKAAGVLAESSSKTPPSESLSPETGQVGESVWQGEGWELISNRSGRAQGEPLLFGYASSGNDCEVGNKIRSISREVSLGDHPTLSYIRRLKLNAAANDHTRARFSVLVDDLAVDEVSAVGMEHTEGEWMQRSGIDLTPFANRTVKLTFQVAAHSNVCNEVFAKAWVDRIHVRDVS</sequence>
<dbReference type="SUPFAM" id="SSF53474">
    <property type="entry name" value="alpha/beta-Hydrolases"/>
    <property type="match status" value="2"/>
</dbReference>
<dbReference type="NCBIfam" id="TIGR01840">
    <property type="entry name" value="esterase_phb"/>
    <property type="match status" value="1"/>
</dbReference>
<dbReference type="AlphaFoldDB" id="A0A450V291"/>
<dbReference type="InterPro" id="IPR010126">
    <property type="entry name" value="Esterase_phb"/>
</dbReference>
<dbReference type="EMBL" id="CAADFG010000028">
    <property type="protein sequence ID" value="VFJ91204.1"/>
    <property type="molecule type" value="Genomic_DNA"/>
</dbReference>
<evidence type="ECO:0000313" key="4">
    <source>
        <dbReference type="EMBL" id="VFJ92238.1"/>
    </source>
</evidence>
<evidence type="ECO:0000256" key="2">
    <source>
        <dbReference type="ARBA" id="ARBA00022801"/>
    </source>
</evidence>
<dbReference type="PANTHER" id="PTHR43037:SF1">
    <property type="entry name" value="BLL1128 PROTEIN"/>
    <property type="match status" value="1"/>
</dbReference>
<protein>
    <submittedName>
        <fullName evidence="5">Esterase, PHB depolymerase family</fullName>
    </submittedName>
</protein>